<comment type="similarity">
    <text evidence="1 7">Belongs to the endoribonuclease YbeY family.</text>
</comment>
<comment type="function">
    <text evidence="7">Single strand-specific metallo-endoribonuclease involved in late-stage 70S ribosome quality control and in maturation of the 3' terminus of the 16S rRNA.</text>
</comment>
<evidence type="ECO:0000256" key="7">
    <source>
        <dbReference type="HAMAP-Rule" id="MF_00009"/>
    </source>
</evidence>
<feature type="binding site" evidence="7">
    <location>
        <position position="118"/>
    </location>
    <ligand>
        <name>Zn(2+)</name>
        <dbReference type="ChEBI" id="CHEBI:29105"/>
        <note>catalytic</note>
    </ligand>
</feature>
<dbReference type="PROSITE" id="PS01306">
    <property type="entry name" value="UPF0054"/>
    <property type="match status" value="1"/>
</dbReference>
<evidence type="ECO:0000256" key="2">
    <source>
        <dbReference type="ARBA" id="ARBA00022722"/>
    </source>
</evidence>
<evidence type="ECO:0000256" key="5">
    <source>
        <dbReference type="ARBA" id="ARBA00022801"/>
    </source>
</evidence>
<dbReference type="NCBIfam" id="TIGR00043">
    <property type="entry name" value="rRNA maturation RNase YbeY"/>
    <property type="match status" value="1"/>
</dbReference>
<gene>
    <name evidence="7" type="primary">ybeY</name>
    <name evidence="8" type="ORF">P857_841</name>
</gene>
<keyword evidence="8" id="KW-0482">Metalloprotease</keyword>
<dbReference type="Gene3D" id="3.40.390.30">
    <property type="entry name" value="Metalloproteases ('zincins'), catalytic domain"/>
    <property type="match status" value="1"/>
</dbReference>
<evidence type="ECO:0000313" key="9">
    <source>
        <dbReference type="Proteomes" id="UP000018951"/>
    </source>
</evidence>
<dbReference type="GO" id="GO:0006364">
    <property type="term" value="P:rRNA processing"/>
    <property type="evidence" value="ECO:0007669"/>
    <property type="project" value="UniProtKB-UniRule"/>
</dbReference>
<evidence type="ECO:0000256" key="1">
    <source>
        <dbReference type="ARBA" id="ARBA00010875"/>
    </source>
</evidence>
<comment type="caution">
    <text evidence="8">The sequence shown here is derived from an EMBL/GenBank/DDBJ whole genome shotgun (WGS) entry which is preliminary data.</text>
</comment>
<proteinExistence type="inferred from homology"/>
<dbReference type="Proteomes" id="UP000018951">
    <property type="component" value="Unassembled WGS sequence"/>
</dbReference>
<dbReference type="AlphaFoldDB" id="W2UZS6"/>
<organism evidence="8 9">
    <name type="scientific">Candidatus Xenolissoclinum pacificiensis L6</name>
    <dbReference type="NCBI Taxonomy" id="1401685"/>
    <lineage>
        <taxon>Bacteria</taxon>
        <taxon>Pseudomonadati</taxon>
        <taxon>Pseudomonadota</taxon>
        <taxon>Alphaproteobacteria</taxon>
        <taxon>Rickettsiales</taxon>
        <taxon>Anaplasmataceae</taxon>
        <taxon>Candidatus Xenolissoclinum</taxon>
    </lineage>
</organism>
<name>W2UZS6_9RICK</name>
<sequence>MEHELIGTNYSQWEPYIPSMSVVLQKILNLLNHKYPISLFLTDDPTIQSVNFQYRNKNSPTNVLSFSYLEENDLSYVEIQNLSGEIILSFDTLKRESHEYNIPFDHHATHMLVHGILHILGYDHTNLAEQQLMEKKELEILSYLNIHTTIYK</sequence>
<keyword evidence="8" id="KW-0645">Protease</keyword>
<dbReference type="PANTHER" id="PTHR46986">
    <property type="entry name" value="ENDORIBONUCLEASE YBEY, CHLOROPLASTIC"/>
    <property type="match status" value="1"/>
</dbReference>
<evidence type="ECO:0000256" key="3">
    <source>
        <dbReference type="ARBA" id="ARBA00022723"/>
    </source>
</evidence>
<dbReference type="Pfam" id="PF02130">
    <property type="entry name" value="YbeY"/>
    <property type="match status" value="1"/>
</dbReference>
<evidence type="ECO:0000256" key="4">
    <source>
        <dbReference type="ARBA" id="ARBA00022759"/>
    </source>
</evidence>
<comment type="subcellular location">
    <subcellularLocation>
        <location evidence="7">Cytoplasm</location>
    </subcellularLocation>
</comment>
<comment type="cofactor">
    <cofactor evidence="7">
        <name>Zn(2+)</name>
        <dbReference type="ChEBI" id="CHEBI:29105"/>
    </cofactor>
    <text evidence="7">Binds 1 zinc ion.</text>
</comment>
<feature type="binding site" evidence="7">
    <location>
        <position position="124"/>
    </location>
    <ligand>
        <name>Zn(2+)</name>
        <dbReference type="ChEBI" id="CHEBI:29105"/>
        <note>catalytic</note>
    </ligand>
</feature>
<dbReference type="SUPFAM" id="SSF55486">
    <property type="entry name" value="Metalloproteases ('zincins'), catalytic domain"/>
    <property type="match status" value="1"/>
</dbReference>
<dbReference type="HAMAP" id="MF_00009">
    <property type="entry name" value="Endoribonucl_YbeY"/>
    <property type="match status" value="1"/>
</dbReference>
<dbReference type="GO" id="GO:0005737">
    <property type="term" value="C:cytoplasm"/>
    <property type="evidence" value="ECO:0007669"/>
    <property type="project" value="UniProtKB-SubCell"/>
</dbReference>
<keyword evidence="7" id="KW-0963">Cytoplasm</keyword>
<dbReference type="InterPro" id="IPR020549">
    <property type="entry name" value="YbeY_CS"/>
</dbReference>
<dbReference type="InterPro" id="IPR023091">
    <property type="entry name" value="MetalPrtase_cat_dom_sf_prd"/>
</dbReference>
<dbReference type="PANTHER" id="PTHR46986:SF1">
    <property type="entry name" value="ENDORIBONUCLEASE YBEY, CHLOROPLASTIC"/>
    <property type="match status" value="1"/>
</dbReference>
<keyword evidence="4 7" id="KW-0255">Endonuclease</keyword>
<dbReference type="GO" id="GO:0006508">
    <property type="term" value="P:proteolysis"/>
    <property type="evidence" value="ECO:0007669"/>
    <property type="project" value="UniProtKB-KW"/>
</dbReference>
<protein>
    <recommendedName>
        <fullName evidence="7">Endoribonuclease YbeY</fullName>
        <ecNumber evidence="7">3.1.-.-</ecNumber>
    </recommendedName>
</protein>
<dbReference type="GO" id="GO:0004521">
    <property type="term" value="F:RNA endonuclease activity"/>
    <property type="evidence" value="ECO:0007669"/>
    <property type="project" value="UniProtKB-UniRule"/>
</dbReference>
<keyword evidence="7" id="KW-0698">rRNA processing</keyword>
<reference evidence="8 9" key="1">
    <citation type="journal article" date="2013" name="PLoS ONE">
        <title>Bacterial endosymbiosis in a chordate host: long-term co-evolution and conservation of secondary metabolism.</title>
        <authorList>
            <person name="Kwan J.C."/>
            <person name="Schmidt E.W."/>
        </authorList>
    </citation>
    <scope>NUCLEOTIDE SEQUENCE [LARGE SCALE GENOMIC DNA]</scope>
    <source>
        <strain evidence="9">L6</strain>
    </source>
</reference>
<dbReference type="InterPro" id="IPR002036">
    <property type="entry name" value="YbeY"/>
</dbReference>
<dbReference type="EMBL" id="AXCJ01000001">
    <property type="protein sequence ID" value="ETO91671.1"/>
    <property type="molecule type" value="Genomic_DNA"/>
</dbReference>
<feature type="binding site" evidence="7">
    <location>
        <position position="114"/>
    </location>
    <ligand>
        <name>Zn(2+)</name>
        <dbReference type="ChEBI" id="CHEBI:29105"/>
        <note>catalytic</note>
    </ligand>
</feature>
<dbReference type="PATRIC" id="fig|1401685.3.peg.74"/>
<dbReference type="EC" id="3.1.-.-" evidence="7"/>
<accession>W2UZS6</accession>
<evidence type="ECO:0000313" key="8">
    <source>
        <dbReference type="EMBL" id="ETO91671.1"/>
    </source>
</evidence>
<dbReference type="GO" id="GO:0004222">
    <property type="term" value="F:metalloendopeptidase activity"/>
    <property type="evidence" value="ECO:0007669"/>
    <property type="project" value="InterPro"/>
</dbReference>
<dbReference type="STRING" id="1401685.P857_841"/>
<keyword evidence="9" id="KW-1185">Reference proteome</keyword>
<dbReference type="GO" id="GO:0008270">
    <property type="term" value="F:zinc ion binding"/>
    <property type="evidence" value="ECO:0007669"/>
    <property type="project" value="UniProtKB-UniRule"/>
</dbReference>
<keyword evidence="5 7" id="KW-0378">Hydrolase</keyword>
<keyword evidence="3 7" id="KW-0479">Metal-binding</keyword>
<keyword evidence="2 7" id="KW-0540">Nuclease</keyword>
<evidence type="ECO:0000256" key="6">
    <source>
        <dbReference type="ARBA" id="ARBA00022833"/>
    </source>
</evidence>
<keyword evidence="7" id="KW-0690">Ribosome biogenesis</keyword>
<keyword evidence="6 7" id="KW-0862">Zinc</keyword>